<evidence type="ECO:0000256" key="1">
    <source>
        <dbReference type="SAM" id="SignalP"/>
    </source>
</evidence>
<dbReference type="EMBL" id="JBHUIV010000010">
    <property type="protein sequence ID" value="MFD2200891.1"/>
    <property type="molecule type" value="Genomic_DNA"/>
</dbReference>
<dbReference type="Proteomes" id="UP001597414">
    <property type="component" value="Unassembled WGS sequence"/>
</dbReference>
<keyword evidence="3" id="KW-1185">Reference proteome</keyword>
<proteinExistence type="predicted"/>
<keyword evidence="1" id="KW-0732">Signal</keyword>
<dbReference type="Pfam" id="PF14054">
    <property type="entry name" value="DUF4249"/>
    <property type="match status" value="1"/>
</dbReference>
<organism evidence="2 3">
    <name type="scientific">Shivajiella indica</name>
    <dbReference type="NCBI Taxonomy" id="872115"/>
    <lineage>
        <taxon>Bacteria</taxon>
        <taxon>Pseudomonadati</taxon>
        <taxon>Bacteroidota</taxon>
        <taxon>Cytophagia</taxon>
        <taxon>Cytophagales</taxon>
        <taxon>Cyclobacteriaceae</taxon>
        <taxon>Shivajiella</taxon>
    </lineage>
</organism>
<protein>
    <submittedName>
        <fullName evidence="2">DUF4249 family protein</fullName>
    </submittedName>
</protein>
<feature type="signal peptide" evidence="1">
    <location>
        <begin position="1"/>
        <end position="21"/>
    </location>
</feature>
<comment type="caution">
    <text evidence="2">The sequence shown here is derived from an EMBL/GenBank/DDBJ whole genome shotgun (WGS) entry which is preliminary data.</text>
</comment>
<accession>A0ABW5B663</accession>
<reference evidence="3" key="1">
    <citation type="journal article" date="2019" name="Int. J. Syst. Evol. Microbiol.">
        <title>The Global Catalogue of Microorganisms (GCM) 10K type strain sequencing project: providing services to taxonomists for standard genome sequencing and annotation.</title>
        <authorList>
            <consortium name="The Broad Institute Genomics Platform"/>
            <consortium name="The Broad Institute Genome Sequencing Center for Infectious Disease"/>
            <person name="Wu L."/>
            <person name="Ma J."/>
        </authorList>
    </citation>
    <scope>NUCLEOTIDE SEQUENCE [LARGE SCALE GENOMIC DNA]</scope>
    <source>
        <strain evidence="3">KCTC 19812</strain>
    </source>
</reference>
<name>A0ABW5B663_9BACT</name>
<evidence type="ECO:0000313" key="3">
    <source>
        <dbReference type="Proteomes" id="UP001597414"/>
    </source>
</evidence>
<dbReference type="RefSeq" id="WP_380800768.1">
    <property type="nucleotide sequence ID" value="NZ_JBHUIV010000010.1"/>
</dbReference>
<dbReference type="PROSITE" id="PS51257">
    <property type="entry name" value="PROKAR_LIPOPROTEIN"/>
    <property type="match status" value="1"/>
</dbReference>
<feature type="chain" id="PRO_5045104435" evidence="1">
    <location>
        <begin position="22"/>
        <end position="280"/>
    </location>
</feature>
<evidence type="ECO:0000313" key="2">
    <source>
        <dbReference type="EMBL" id="MFD2200891.1"/>
    </source>
</evidence>
<sequence>MKSLKNILLSISMLLMFSCMDTIELDVKSYEPMVVVDGEINNKDDLQSLRLSITQPYFQSSQKIIIENAVIDLYEDEVLIGTYGYIQDGEYLLSHKGKVGSDYKLEIKLPEMPEHPGFSSKIISSKSEKLEPVSEITGISYEYKPESLVFEEGYYLFIDTYDPKGKGNNYRWKVKVNGEFSNDPRQIMVVEDSRLDGNLITGLDLTYEPFQEGDEIVVYQQSISNMFYQYLFDIYMQALTQESFFDSPAFNPKSNLIADIPVVGYFNASAYQVAEITIGK</sequence>
<gene>
    <name evidence="2" type="ORF">ACFSKV_04885</name>
</gene>
<dbReference type="InterPro" id="IPR025345">
    <property type="entry name" value="DUF4249"/>
</dbReference>